<accession>A0A7J8VY43</accession>
<evidence type="ECO:0000256" key="2">
    <source>
        <dbReference type="ARBA" id="ARBA00022679"/>
    </source>
</evidence>
<dbReference type="EMBL" id="JABFAB010000013">
    <property type="protein sequence ID" value="MBA0667736.1"/>
    <property type="molecule type" value="Genomic_DNA"/>
</dbReference>
<gene>
    <name evidence="5" type="ORF">Goklo_000788</name>
</gene>
<dbReference type="GO" id="GO:0008146">
    <property type="term" value="F:sulfotransferase activity"/>
    <property type="evidence" value="ECO:0007669"/>
    <property type="project" value="InterPro"/>
</dbReference>
<dbReference type="SUPFAM" id="SSF52540">
    <property type="entry name" value="P-loop containing nucleoside triphosphate hydrolases"/>
    <property type="match status" value="1"/>
</dbReference>
<dbReference type="InterPro" id="IPR027417">
    <property type="entry name" value="P-loop_NTPase"/>
</dbReference>
<dbReference type="Pfam" id="PF00685">
    <property type="entry name" value="Sulfotransfer_1"/>
    <property type="match status" value="1"/>
</dbReference>
<reference evidence="5 6" key="1">
    <citation type="journal article" date="2019" name="Genome Biol. Evol.">
        <title>Insights into the evolution of the New World diploid cottons (Gossypium, subgenus Houzingenia) based on genome sequencing.</title>
        <authorList>
            <person name="Grover C.E."/>
            <person name="Arick M.A. 2nd"/>
            <person name="Thrash A."/>
            <person name="Conover J.L."/>
            <person name="Sanders W.S."/>
            <person name="Peterson D.G."/>
            <person name="Frelichowski J.E."/>
            <person name="Scheffler J.A."/>
            <person name="Scheffler B.E."/>
            <person name="Wendel J.F."/>
        </authorList>
    </citation>
    <scope>NUCLEOTIDE SEQUENCE [LARGE SCALE GENOMIC DNA]</scope>
    <source>
        <strain evidence="5">57</strain>
        <tissue evidence="5">Leaf</tissue>
    </source>
</reference>
<evidence type="ECO:0000259" key="4">
    <source>
        <dbReference type="Pfam" id="PF00685"/>
    </source>
</evidence>
<proteinExistence type="inferred from homology"/>
<sequence>MKEQPKLQLMKLAQFLGCPFSNEEETRGAVDGIQKLCSFENLSNLEVNKTGKLASGEEYKAFFRRGEVGDAKNHLTPQMIEKLDQITEQKLHGYGLKF</sequence>
<keyword evidence="2 3" id="KW-0808">Transferase</keyword>
<keyword evidence="6" id="KW-1185">Reference proteome</keyword>
<dbReference type="PANTHER" id="PTHR11783">
    <property type="entry name" value="SULFOTRANSFERASE SULT"/>
    <property type="match status" value="1"/>
</dbReference>
<evidence type="ECO:0000313" key="5">
    <source>
        <dbReference type="EMBL" id="MBA0667736.1"/>
    </source>
</evidence>
<organism evidence="5 6">
    <name type="scientific">Gossypium klotzschianum</name>
    <dbReference type="NCBI Taxonomy" id="34286"/>
    <lineage>
        <taxon>Eukaryota</taxon>
        <taxon>Viridiplantae</taxon>
        <taxon>Streptophyta</taxon>
        <taxon>Embryophyta</taxon>
        <taxon>Tracheophyta</taxon>
        <taxon>Spermatophyta</taxon>
        <taxon>Magnoliopsida</taxon>
        <taxon>eudicotyledons</taxon>
        <taxon>Gunneridae</taxon>
        <taxon>Pentapetalae</taxon>
        <taxon>rosids</taxon>
        <taxon>malvids</taxon>
        <taxon>Malvales</taxon>
        <taxon>Malvaceae</taxon>
        <taxon>Malvoideae</taxon>
        <taxon>Gossypium</taxon>
    </lineage>
</organism>
<name>A0A7J8VY43_9ROSI</name>
<evidence type="ECO:0000256" key="1">
    <source>
        <dbReference type="ARBA" id="ARBA00005771"/>
    </source>
</evidence>
<evidence type="ECO:0000313" key="6">
    <source>
        <dbReference type="Proteomes" id="UP000593573"/>
    </source>
</evidence>
<comment type="similarity">
    <text evidence="1 3">Belongs to the sulfotransferase 1 family.</text>
</comment>
<dbReference type="AlphaFoldDB" id="A0A7J8VY43"/>
<dbReference type="InterPro" id="IPR000863">
    <property type="entry name" value="Sulfotransferase_dom"/>
</dbReference>
<protein>
    <recommendedName>
        <fullName evidence="3">Sulfotransferase</fullName>
        <ecNumber evidence="3">2.8.2.-</ecNumber>
    </recommendedName>
</protein>
<comment type="caution">
    <text evidence="5">The sequence shown here is derived from an EMBL/GenBank/DDBJ whole genome shotgun (WGS) entry which is preliminary data.</text>
</comment>
<dbReference type="Gene3D" id="3.40.50.300">
    <property type="entry name" value="P-loop containing nucleotide triphosphate hydrolases"/>
    <property type="match status" value="1"/>
</dbReference>
<dbReference type="Proteomes" id="UP000593573">
    <property type="component" value="Unassembled WGS sequence"/>
</dbReference>
<evidence type="ECO:0000256" key="3">
    <source>
        <dbReference type="RuleBase" id="RU361155"/>
    </source>
</evidence>
<dbReference type="OrthoDB" id="205623at2759"/>
<dbReference type="EC" id="2.8.2.-" evidence="3"/>
<feature type="domain" description="Sulfotransferase" evidence="4">
    <location>
        <begin position="1"/>
        <end position="95"/>
    </location>
</feature>